<dbReference type="InterPro" id="IPR036249">
    <property type="entry name" value="Thioredoxin-like_sf"/>
</dbReference>
<comment type="similarity">
    <text evidence="1">Belongs to the protein disulfide isomerase family.</text>
</comment>
<evidence type="ECO:0000313" key="5">
    <source>
        <dbReference type="EMBL" id="CAE0833671.1"/>
    </source>
</evidence>
<gene>
    <name evidence="5" type="ORF">EGYM00163_LOCUS44967</name>
</gene>
<name>A0A7S4LJP7_9EUGL</name>
<dbReference type="SUPFAM" id="SSF52833">
    <property type="entry name" value="Thioredoxin-like"/>
    <property type="match status" value="1"/>
</dbReference>
<proteinExistence type="inferred from homology"/>
<dbReference type="Gene3D" id="3.40.30.10">
    <property type="entry name" value="Glutaredoxin"/>
    <property type="match status" value="1"/>
</dbReference>
<keyword evidence="2" id="KW-0732">Signal</keyword>
<dbReference type="AlphaFoldDB" id="A0A7S4LJP7"/>
<dbReference type="PANTHER" id="PTHR45672">
    <property type="entry name" value="PROTEIN DISULFIDE-ISOMERASE C17H9.14C-RELATED"/>
    <property type="match status" value="1"/>
</dbReference>
<evidence type="ECO:0000256" key="2">
    <source>
        <dbReference type="ARBA" id="ARBA00022729"/>
    </source>
</evidence>
<feature type="domain" description="Thioredoxin" evidence="4">
    <location>
        <begin position="1"/>
        <end position="72"/>
    </location>
</feature>
<dbReference type="InterPro" id="IPR051063">
    <property type="entry name" value="PDI"/>
</dbReference>
<dbReference type="GO" id="GO:0006457">
    <property type="term" value="P:protein folding"/>
    <property type="evidence" value="ECO:0007669"/>
    <property type="project" value="TreeGrafter"/>
</dbReference>
<dbReference type="InterPro" id="IPR013766">
    <property type="entry name" value="Thioredoxin_domain"/>
</dbReference>
<feature type="coiled-coil region" evidence="3">
    <location>
        <begin position="104"/>
        <end position="138"/>
    </location>
</feature>
<accession>A0A7S4LJP7</accession>
<evidence type="ECO:0000259" key="4">
    <source>
        <dbReference type="Pfam" id="PF00085"/>
    </source>
</evidence>
<dbReference type="EMBL" id="HBJA01130885">
    <property type="protein sequence ID" value="CAE0833671.1"/>
    <property type="molecule type" value="Transcribed_RNA"/>
</dbReference>
<reference evidence="5" key="1">
    <citation type="submission" date="2021-01" db="EMBL/GenBank/DDBJ databases">
        <authorList>
            <person name="Corre E."/>
            <person name="Pelletier E."/>
            <person name="Niang G."/>
            <person name="Scheremetjew M."/>
            <person name="Finn R."/>
            <person name="Kale V."/>
            <person name="Holt S."/>
            <person name="Cochrane G."/>
            <person name="Meng A."/>
            <person name="Brown T."/>
            <person name="Cohen L."/>
        </authorList>
    </citation>
    <scope>NUCLEOTIDE SEQUENCE</scope>
    <source>
        <strain evidence="5">CCMP1594</strain>
    </source>
</reference>
<protein>
    <recommendedName>
        <fullName evidence="4">Thioredoxin domain-containing protein</fullName>
    </recommendedName>
</protein>
<organism evidence="5">
    <name type="scientific">Eutreptiella gymnastica</name>
    <dbReference type="NCBI Taxonomy" id="73025"/>
    <lineage>
        <taxon>Eukaryota</taxon>
        <taxon>Discoba</taxon>
        <taxon>Euglenozoa</taxon>
        <taxon>Euglenida</taxon>
        <taxon>Spirocuta</taxon>
        <taxon>Euglenophyceae</taxon>
        <taxon>Eutreptiales</taxon>
        <taxon>Eutreptiaceae</taxon>
        <taxon>Eutreptiella</taxon>
    </lineage>
</organism>
<dbReference type="GO" id="GO:0005783">
    <property type="term" value="C:endoplasmic reticulum"/>
    <property type="evidence" value="ECO:0007669"/>
    <property type="project" value="TreeGrafter"/>
</dbReference>
<sequence>MKPDWDKLGDHYAKSESVMIVDVDCTADGQQTCNKMGVKGYPTIKYFTSKTGKKGADYQGGRDFNSLKSFAEKTLNILPCNPTTLANCAANEKAFIEKNKDKTAEELAEDIATKTAELKEMKKEKSGAEAEMAEKQKAWKKKETLLTKALGILKQMEKSKK</sequence>
<dbReference type="GO" id="GO:0003756">
    <property type="term" value="F:protein disulfide isomerase activity"/>
    <property type="evidence" value="ECO:0007669"/>
    <property type="project" value="TreeGrafter"/>
</dbReference>
<keyword evidence="3" id="KW-0175">Coiled coil</keyword>
<evidence type="ECO:0000256" key="1">
    <source>
        <dbReference type="ARBA" id="ARBA00006347"/>
    </source>
</evidence>
<evidence type="ECO:0000256" key="3">
    <source>
        <dbReference type="SAM" id="Coils"/>
    </source>
</evidence>
<dbReference type="Pfam" id="PF00085">
    <property type="entry name" value="Thioredoxin"/>
    <property type="match status" value="1"/>
</dbReference>
<dbReference type="PANTHER" id="PTHR45672:SF3">
    <property type="entry name" value="THIOREDOXIN DOMAIN-CONTAINING PROTEIN 5"/>
    <property type="match status" value="1"/>
</dbReference>